<dbReference type="Proteomes" id="UP001161697">
    <property type="component" value="Unassembled WGS sequence"/>
</dbReference>
<name>A0AA42U0B6_ECTOL</name>
<proteinExistence type="predicted"/>
<sequence length="81" mass="9060">MPTPNHPALPLCSQFVAHPARYLFAGWLNEILMQQSLEHRSDAAHRLKGMLSAYMEMDVISADQYRAMANELHAFAFGATA</sequence>
<comment type="caution">
    <text evidence="1">The sequence shown here is derived from an EMBL/GenBank/DDBJ whole genome shotgun (WGS) entry which is preliminary data.</text>
</comment>
<evidence type="ECO:0000313" key="1">
    <source>
        <dbReference type="EMBL" id="MDH1341539.1"/>
    </source>
</evidence>
<protein>
    <submittedName>
        <fullName evidence="1">Uncharacterized protein</fullName>
    </submittedName>
</protein>
<gene>
    <name evidence="1" type="ORF">N5J11_20585</name>
</gene>
<dbReference type="EMBL" id="JAOCJE010000001">
    <property type="protein sequence ID" value="MDH1341539.1"/>
    <property type="molecule type" value="Genomic_DNA"/>
</dbReference>
<evidence type="ECO:0000313" key="2">
    <source>
        <dbReference type="Proteomes" id="UP001161697"/>
    </source>
</evidence>
<dbReference type="RefSeq" id="WP_279850694.1">
    <property type="nucleotide sequence ID" value="NZ_JAOCJD010000019.1"/>
</dbReference>
<accession>A0AA42U0B6</accession>
<reference evidence="1" key="1">
    <citation type="submission" date="2022-09" db="EMBL/GenBank/DDBJ databases">
        <title>Intensive care unit water sources are persistently colonized with multi-drug resistant bacteria and are the site of extensive horizontal gene transfer of antibiotic resistance genes.</title>
        <authorList>
            <person name="Diorio-Toth L."/>
        </authorList>
    </citation>
    <scope>NUCLEOTIDE SEQUENCE</scope>
    <source>
        <strain evidence="1">GD03704</strain>
    </source>
</reference>
<dbReference type="AlphaFoldDB" id="A0AA42U0B6"/>
<organism evidence="1 2">
    <name type="scientific">Ectopseudomonas oleovorans</name>
    <name type="common">Pseudomonas oleovorans</name>
    <dbReference type="NCBI Taxonomy" id="301"/>
    <lineage>
        <taxon>Bacteria</taxon>
        <taxon>Pseudomonadati</taxon>
        <taxon>Pseudomonadota</taxon>
        <taxon>Gammaproteobacteria</taxon>
        <taxon>Pseudomonadales</taxon>
        <taxon>Pseudomonadaceae</taxon>
        <taxon>Ectopseudomonas</taxon>
    </lineage>
</organism>